<dbReference type="Proteomes" id="UP000294752">
    <property type="component" value="Unassembled WGS sequence"/>
</dbReference>
<evidence type="ECO:0000259" key="1">
    <source>
        <dbReference type="Pfam" id="PF01590"/>
    </source>
</evidence>
<dbReference type="Gene3D" id="1.10.287.130">
    <property type="match status" value="1"/>
</dbReference>
<proteinExistence type="predicted"/>
<evidence type="ECO:0000313" key="3">
    <source>
        <dbReference type="Proteomes" id="UP000294752"/>
    </source>
</evidence>
<dbReference type="Pfam" id="PF01590">
    <property type="entry name" value="GAF"/>
    <property type="match status" value="1"/>
</dbReference>
<dbReference type="InterPro" id="IPR036097">
    <property type="entry name" value="HisK_dim/P_sf"/>
</dbReference>
<organism evidence="2 3">
    <name type="scientific">Sphingobacterium paludis</name>
    <dbReference type="NCBI Taxonomy" id="1476465"/>
    <lineage>
        <taxon>Bacteria</taxon>
        <taxon>Pseudomonadati</taxon>
        <taxon>Bacteroidota</taxon>
        <taxon>Sphingobacteriia</taxon>
        <taxon>Sphingobacteriales</taxon>
        <taxon>Sphingobacteriaceae</taxon>
        <taxon>Sphingobacterium</taxon>
    </lineage>
</organism>
<dbReference type="OrthoDB" id="741455at2"/>
<dbReference type="EMBL" id="SNZV01000001">
    <property type="protein sequence ID" value="TDS17662.1"/>
    <property type="molecule type" value="Genomic_DNA"/>
</dbReference>
<dbReference type="SUPFAM" id="SSF55785">
    <property type="entry name" value="PYP-like sensor domain (PAS domain)"/>
    <property type="match status" value="1"/>
</dbReference>
<dbReference type="InterPro" id="IPR029016">
    <property type="entry name" value="GAF-like_dom_sf"/>
</dbReference>
<comment type="caution">
    <text evidence="2">The sequence shown here is derived from an EMBL/GenBank/DDBJ whole genome shotgun (WGS) entry which is preliminary data.</text>
</comment>
<dbReference type="AlphaFoldDB" id="A0A4R7DB42"/>
<dbReference type="SUPFAM" id="SSF55781">
    <property type="entry name" value="GAF domain-like"/>
    <property type="match status" value="1"/>
</dbReference>
<dbReference type="InterPro" id="IPR003018">
    <property type="entry name" value="GAF"/>
</dbReference>
<dbReference type="PANTHER" id="PTHR43102:SF2">
    <property type="entry name" value="GAF DOMAIN-CONTAINING PROTEIN"/>
    <property type="match status" value="1"/>
</dbReference>
<sequence>MPLREIKRLQALDRFLSIEFENEKEVRDLVQLAAEICGAKIASITILDAVKHHYRYNWSVAGGEVPWDDLFFSLTADSIHPVVVPDLHADPKFSNHPFVTEIPSIHFYAGVPLLTHDEHHVGSLCVLDDHSLTLTETQVSMLSILAKQIVQLFELQASIMLLKEKLEDARKSQIQLKSFFESKWVIHLLLDKEFRIISFNSIFAKLVWDNFKTTPQEGDDIRAYIQKDTGAKFVDSYSRALNGESHVIQTQVVNEVANTHWLVYFELALDPENEIIGVSCNALDITKNVKQEAQLTQQNEHLRQVAFYQSHDLRRPVSSILGIVEYLSGKFGNEVPEELEMLKLSTRELDEKIKNIVNLTDFNHK</sequence>
<dbReference type="RefSeq" id="WP_133638768.1">
    <property type="nucleotide sequence ID" value="NZ_SNZV01000001.1"/>
</dbReference>
<dbReference type="Gene3D" id="3.30.450.40">
    <property type="match status" value="1"/>
</dbReference>
<dbReference type="SUPFAM" id="SSF47384">
    <property type="entry name" value="Homodimeric domain of signal transducing histidine kinase"/>
    <property type="match status" value="1"/>
</dbReference>
<accession>A0A4R7DB42</accession>
<dbReference type="GO" id="GO:0000155">
    <property type="term" value="F:phosphorelay sensor kinase activity"/>
    <property type="evidence" value="ECO:0007669"/>
    <property type="project" value="InterPro"/>
</dbReference>
<protein>
    <submittedName>
        <fullName evidence="2">GAF domain-containing protein</fullName>
    </submittedName>
</protein>
<name>A0A4R7DB42_9SPHI</name>
<evidence type="ECO:0000313" key="2">
    <source>
        <dbReference type="EMBL" id="TDS17662.1"/>
    </source>
</evidence>
<dbReference type="InterPro" id="IPR035965">
    <property type="entry name" value="PAS-like_dom_sf"/>
</dbReference>
<dbReference type="PANTHER" id="PTHR43102">
    <property type="entry name" value="SLR1143 PROTEIN"/>
    <property type="match status" value="1"/>
</dbReference>
<dbReference type="Gene3D" id="3.30.450.20">
    <property type="entry name" value="PAS domain"/>
    <property type="match status" value="1"/>
</dbReference>
<feature type="domain" description="GAF" evidence="1">
    <location>
        <begin position="25"/>
        <end position="150"/>
    </location>
</feature>
<keyword evidence="3" id="KW-1185">Reference proteome</keyword>
<reference evidence="2 3" key="1">
    <citation type="submission" date="2019-03" db="EMBL/GenBank/DDBJ databases">
        <title>Genomic Encyclopedia of Type Strains, Phase III (KMG-III): the genomes of soil and plant-associated and newly described type strains.</title>
        <authorList>
            <person name="Whitman W."/>
        </authorList>
    </citation>
    <scope>NUCLEOTIDE SEQUENCE [LARGE SCALE GENOMIC DNA]</scope>
    <source>
        <strain evidence="2 3">CGMCC 1.12801</strain>
    </source>
</reference>
<gene>
    <name evidence="2" type="ORF">B0I21_101533</name>
</gene>